<dbReference type="EMBL" id="HG966617">
    <property type="protein sequence ID" value="CDO60684.1"/>
    <property type="molecule type" value="Genomic_DNA"/>
</dbReference>
<dbReference type="Proteomes" id="UP000032160">
    <property type="component" value="Chromosome I"/>
</dbReference>
<proteinExistence type="predicted"/>
<keyword evidence="4" id="KW-1185">Reference proteome</keyword>
<name>X5MGN6_9HYPH</name>
<dbReference type="STRING" id="1458461.BN1012_Phect2471"/>
<dbReference type="HOGENOM" id="CLU_1955637_0_0_5"/>
<dbReference type="InterPro" id="IPR025711">
    <property type="entry name" value="PepSY"/>
</dbReference>
<protein>
    <recommendedName>
        <fullName evidence="2">PepSY domain-containing protein</fullName>
    </recommendedName>
</protein>
<accession>X5MGN6</accession>
<organism evidence="3 4">
    <name type="scientific">Candidatus Phaeomarinibacter ectocarpi</name>
    <dbReference type="NCBI Taxonomy" id="1458461"/>
    <lineage>
        <taxon>Bacteria</taxon>
        <taxon>Pseudomonadati</taxon>
        <taxon>Pseudomonadota</taxon>
        <taxon>Alphaproteobacteria</taxon>
        <taxon>Hyphomicrobiales</taxon>
        <taxon>Parvibaculaceae</taxon>
        <taxon>Candidatus Phaeomarinibacter</taxon>
    </lineage>
</organism>
<dbReference type="KEGG" id="pect:BN1012_Phect2471"/>
<dbReference type="Pfam" id="PF03413">
    <property type="entry name" value="PepSY"/>
    <property type="match status" value="1"/>
</dbReference>
<keyword evidence="1" id="KW-0732">Signal</keyword>
<feature type="signal peptide" evidence="1">
    <location>
        <begin position="1"/>
        <end position="37"/>
    </location>
</feature>
<feature type="domain" description="PepSY" evidence="2">
    <location>
        <begin position="69"/>
        <end position="125"/>
    </location>
</feature>
<dbReference type="AlphaFoldDB" id="X5MGN6"/>
<evidence type="ECO:0000313" key="3">
    <source>
        <dbReference type="EMBL" id="CDO60684.1"/>
    </source>
</evidence>
<feature type="chain" id="PRO_5004959527" description="PepSY domain-containing protein" evidence="1">
    <location>
        <begin position="38"/>
        <end position="128"/>
    </location>
</feature>
<reference evidence="3 4" key="1">
    <citation type="journal article" date="2014" name="Front. Genet.">
        <title>Genome and metabolic network of "Candidatus Phaeomarinobacter ectocarpi" Ec32, a new candidate genus of Alphaproteobacteria frequently associated with brown algae.</title>
        <authorList>
            <person name="Dittami S.M."/>
            <person name="Barbeyron T."/>
            <person name="Boyen C."/>
            <person name="Cambefort J."/>
            <person name="Collet G."/>
            <person name="Delage L."/>
            <person name="Gobet A."/>
            <person name="Groisillier A."/>
            <person name="Leblanc C."/>
            <person name="Michel G."/>
            <person name="Scornet D."/>
            <person name="Siegel A."/>
            <person name="Tapia J.E."/>
            <person name="Tonon T."/>
        </authorList>
    </citation>
    <scope>NUCLEOTIDE SEQUENCE [LARGE SCALE GENOMIC DNA]</scope>
    <source>
        <strain evidence="3 4">Ec32</strain>
    </source>
</reference>
<sequence>MHLMWTTIKHKSAIALLRSGLAALLALSLFAALPAHADSHNGFLPLNDNVQSQERTNSSWRVVQNGDVLPLETVLGIARREIGGGELLEVDLNDRTGVYRLKLIRANDSVVDVIVDGKSGRVLRVHGR</sequence>
<evidence type="ECO:0000259" key="2">
    <source>
        <dbReference type="Pfam" id="PF03413"/>
    </source>
</evidence>
<evidence type="ECO:0000313" key="4">
    <source>
        <dbReference type="Proteomes" id="UP000032160"/>
    </source>
</evidence>
<evidence type="ECO:0000256" key="1">
    <source>
        <dbReference type="SAM" id="SignalP"/>
    </source>
</evidence>
<gene>
    <name evidence="3" type="ORF">BN1012_Phect2471</name>
</gene>